<evidence type="ECO:0000259" key="1">
    <source>
        <dbReference type="Pfam" id="PF01636"/>
    </source>
</evidence>
<dbReference type="STRING" id="1332080.ATN00_13485"/>
<dbReference type="SUPFAM" id="SSF56112">
    <property type="entry name" value="Protein kinase-like (PK-like)"/>
    <property type="match status" value="1"/>
</dbReference>
<dbReference type="AlphaFoldDB" id="A0A0S3F0E6"/>
<dbReference type="InterPro" id="IPR011009">
    <property type="entry name" value="Kinase-like_dom_sf"/>
</dbReference>
<dbReference type="InterPro" id="IPR051678">
    <property type="entry name" value="AGP_Transferase"/>
</dbReference>
<dbReference type="InterPro" id="IPR002575">
    <property type="entry name" value="Aminoglycoside_PTrfase"/>
</dbReference>
<keyword evidence="3" id="KW-1185">Reference proteome</keyword>
<feature type="domain" description="Aminoglycoside phosphotransferase" evidence="1">
    <location>
        <begin position="60"/>
        <end position="242"/>
    </location>
</feature>
<protein>
    <recommendedName>
        <fullName evidence="1">Aminoglycoside phosphotransferase domain-containing protein</fullName>
    </recommendedName>
</protein>
<accession>A0A0S3F0E6</accession>
<organism evidence="2 3">
    <name type="scientific">Sphingobium baderi</name>
    <dbReference type="NCBI Taxonomy" id="1332080"/>
    <lineage>
        <taxon>Bacteria</taxon>
        <taxon>Pseudomonadati</taxon>
        <taxon>Pseudomonadota</taxon>
        <taxon>Alphaproteobacteria</taxon>
        <taxon>Sphingomonadales</taxon>
        <taxon>Sphingomonadaceae</taxon>
        <taxon>Sphingobium</taxon>
    </lineage>
</organism>
<evidence type="ECO:0000313" key="2">
    <source>
        <dbReference type="EMBL" id="ALR21155.1"/>
    </source>
</evidence>
<dbReference type="Gene3D" id="3.90.1200.10">
    <property type="match status" value="1"/>
</dbReference>
<reference evidence="2 3" key="1">
    <citation type="submission" date="2015-11" db="EMBL/GenBank/DDBJ databases">
        <title>A Two-component Flavoprotein Monooxygenase System MeaXY Responsible for para-Hydroxylation of 2-Methyl-6-ethylaniline and 2,6-Diethylaniline in Sphingobium baderi DE-13.</title>
        <authorList>
            <person name="Cheng M."/>
            <person name="Meng Q."/>
            <person name="Yang Y."/>
            <person name="Chu C."/>
            <person name="Yan X."/>
            <person name="He J."/>
            <person name="Li S."/>
        </authorList>
    </citation>
    <scope>NUCLEOTIDE SEQUENCE [LARGE SCALE GENOMIC DNA]</scope>
    <source>
        <strain evidence="2 3">DE-13</strain>
    </source>
</reference>
<gene>
    <name evidence="2" type="ORF">ATN00_13485</name>
</gene>
<proteinExistence type="predicted"/>
<dbReference type="EMBL" id="CP013264">
    <property type="protein sequence ID" value="ALR21155.1"/>
    <property type="molecule type" value="Genomic_DNA"/>
</dbReference>
<dbReference type="Proteomes" id="UP000056968">
    <property type="component" value="Chromosome"/>
</dbReference>
<dbReference type="KEGG" id="sbd:ATN00_13485"/>
<dbReference type="PANTHER" id="PTHR21310">
    <property type="entry name" value="AMINOGLYCOSIDE PHOSPHOTRANSFERASE-RELATED-RELATED"/>
    <property type="match status" value="1"/>
</dbReference>
<name>A0A0S3F0E6_9SPHN</name>
<evidence type="ECO:0000313" key="3">
    <source>
        <dbReference type="Proteomes" id="UP000056968"/>
    </source>
</evidence>
<dbReference type="Pfam" id="PF01636">
    <property type="entry name" value="APH"/>
    <property type="match status" value="1"/>
</dbReference>
<sequence length="455" mass="51041">MVLDTSALSEVDRPVYEWLRDHFGTEPQNFRRQLRWRISWEADVEIDGRLQGVLVRGARGKATRYPITLHQEGQIHHVMERHGVLAPKVYGMIEDPVAIVMERLPGTINTELIEDSADRAKVRREFIEALAKLHAIPVGEFGAIGLTVPKSARDLALNLYKPCIDIVRAAFVDRPFPLTEFYALWLERNAPEDRDRPGFVTADAGQFLYDDDRFTGLIDFEVSYIGDPAAEFAGMRLRDTTEPLGDITELRKYYEALTGDKIPLRAIAYHSAGFAGTNSMLMWPMMFKPEVQNDYVAYLQFCVATSRWGLQGIAESLGVRLDNVPDPEANSAVPYDAAPEQLINMMTSWETDDTELRFHLDTAAVLGRYLQRCALYGGGILAADLADAAALTGQQVKTRREADAAVDAFVRAAGPEEDRTLVAFFNRWLSRQNFLLMGCGSQSYLTKTTLQPIKA</sequence>